<dbReference type="PANTHER" id="PTHR22974:SF23">
    <property type="entry name" value="TOUSLED-LIKE KINASE, ISOFORM G"/>
    <property type="match status" value="1"/>
</dbReference>
<dbReference type="STRING" id="6280.A0A0N4TJL5"/>
<dbReference type="WBParaSite" id="BPAG_0000849501-mRNA-1">
    <property type="protein sequence ID" value="BPAG_0000849501-mRNA-1"/>
    <property type="gene ID" value="BPAG_0000849501"/>
</dbReference>
<keyword evidence="2" id="KW-0808">Transferase</keyword>
<keyword evidence="4" id="KW-0418">Kinase</keyword>
<protein>
    <submittedName>
        <fullName evidence="12">Protein kinase domain-containing protein</fullName>
    </submittedName>
</protein>
<evidence type="ECO:0000256" key="3">
    <source>
        <dbReference type="ARBA" id="ARBA00022741"/>
    </source>
</evidence>
<evidence type="ECO:0000313" key="10">
    <source>
        <dbReference type="EMBL" id="VDN89643.1"/>
    </source>
</evidence>
<reference evidence="12" key="1">
    <citation type="submission" date="2017-02" db="UniProtKB">
        <authorList>
            <consortium name="WormBaseParasite"/>
        </authorList>
    </citation>
    <scope>IDENTIFICATION</scope>
</reference>
<evidence type="ECO:0000256" key="1">
    <source>
        <dbReference type="ARBA" id="ARBA00022527"/>
    </source>
</evidence>
<feature type="domain" description="Protein kinase" evidence="9">
    <location>
        <begin position="495"/>
        <end position="793"/>
    </location>
</feature>
<dbReference type="PROSITE" id="PS50011">
    <property type="entry name" value="PROTEIN_KINASE_DOM"/>
    <property type="match status" value="1"/>
</dbReference>
<evidence type="ECO:0000256" key="8">
    <source>
        <dbReference type="SAM" id="MobiDB-lite"/>
    </source>
</evidence>
<evidence type="ECO:0000256" key="6">
    <source>
        <dbReference type="PROSITE-ProRule" id="PRU10141"/>
    </source>
</evidence>
<keyword evidence="3 6" id="KW-0547">Nucleotide-binding</keyword>
<evidence type="ECO:0000256" key="5">
    <source>
        <dbReference type="ARBA" id="ARBA00022840"/>
    </source>
</evidence>
<dbReference type="SUPFAM" id="SSF56112">
    <property type="entry name" value="Protein kinase-like (PK-like)"/>
    <property type="match status" value="1"/>
</dbReference>
<gene>
    <name evidence="10" type="ORF">BPAG_LOCUS8457</name>
</gene>
<feature type="compositionally biased region" description="Polar residues" evidence="8">
    <location>
        <begin position="124"/>
        <end position="133"/>
    </location>
</feature>
<dbReference type="PANTHER" id="PTHR22974">
    <property type="entry name" value="MIXED LINEAGE PROTEIN KINASE"/>
    <property type="match status" value="1"/>
</dbReference>
<feature type="binding site" evidence="6">
    <location>
        <position position="524"/>
    </location>
    <ligand>
        <name>ATP</name>
        <dbReference type="ChEBI" id="CHEBI:30616"/>
    </ligand>
</feature>
<dbReference type="InterPro" id="IPR011009">
    <property type="entry name" value="Kinase-like_dom_sf"/>
</dbReference>
<evidence type="ECO:0000313" key="12">
    <source>
        <dbReference type="WBParaSite" id="BPAG_0000849501-mRNA-1"/>
    </source>
</evidence>
<keyword evidence="1" id="KW-0723">Serine/threonine-protein kinase</keyword>
<dbReference type="GO" id="GO:0004674">
    <property type="term" value="F:protein serine/threonine kinase activity"/>
    <property type="evidence" value="ECO:0007669"/>
    <property type="project" value="UniProtKB-KW"/>
</dbReference>
<feature type="region of interest" description="Disordered" evidence="8">
    <location>
        <begin position="228"/>
        <end position="254"/>
    </location>
</feature>
<feature type="region of interest" description="Disordered" evidence="8">
    <location>
        <begin position="373"/>
        <end position="415"/>
    </location>
</feature>
<dbReference type="Proteomes" id="UP000278627">
    <property type="component" value="Unassembled WGS sequence"/>
</dbReference>
<feature type="region of interest" description="Disordered" evidence="8">
    <location>
        <begin position="1"/>
        <end position="27"/>
    </location>
</feature>
<dbReference type="PROSITE" id="PS00107">
    <property type="entry name" value="PROTEIN_KINASE_ATP"/>
    <property type="match status" value="1"/>
</dbReference>
<organism evidence="12">
    <name type="scientific">Brugia pahangi</name>
    <name type="common">Filarial nematode worm</name>
    <dbReference type="NCBI Taxonomy" id="6280"/>
    <lineage>
        <taxon>Eukaryota</taxon>
        <taxon>Metazoa</taxon>
        <taxon>Ecdysozoa</taxon>
        <taxon>Nematoda</taxon>
        <taxon>Chromadorea</taxon>
        <taxon>Rhabditida</taxon>
        <taxon>Spirurina</taxon>
        <taxon>Spiruromorpha</taxon>
        <taxon>Filarioidea</taxon>
        <taxon>Onchocercidae</taxon>
        <taxon>Brugia</taxon>
    </lineage>
</organism>
<dbReference type="GO" id="GO:0005634">
    <property type="term" value="C:nucleus"/>
    <property type="evidence" value="ECO:0007669"/>
    <property type="project" value="TreeGrafter"/>
</dbReference>
<dbReference type="InterPro" id="IPR008271">
    <property type="entry name" value="Ser/Thr_kinase_AS"/>
</dbReference>
<dbReference type="EMBL" id="UZAD01013135">
    <property type="protein sequence ID" value="VDN89643.1"/>
    <property type="molecule type" value="Genomic_DNA"/>
</dbReference>
<dbReference type="InterPro" id="IPR017441">
    <property type="entry name" value="Protein_kinase_ATP_BS"/>
</dbReference>
<feature type="region of interest" description="Disordered" evidence="8">
    <location>
        <begin position="124"/>
        <end position="205"/>
    </location>
</feature>
<sequence>MISGEAVTGDTVQCEDFDTSSGEPPRIDLERRAFNSGLQANRTLPSEKLLKKGSAEAVKTFATINKSDTVYSLPVVYEKERLNSKITEKMELGEIVQTQVTTPLVPTSVAIAGSNLPVPVASELSNVSSTGSVSDREPETPDKGNYIKVGKSLDQKPLRKRRRNDGYPPKSDRKITECFKNMAVGSSPKRQANTSHANGDSSSSDYCAIITSVSPSTNTRPNIHLTIFNSSDSSQSQSPPQTLMCRPRMDSQAQTDELSLIDAAEMRSELSKKDSIIEDMRRTIEELKQQIIKRDRSMDACKETIRKLLIDQSTMERKQAKAKCMEDCLRIGQFKPTRHREEFREMWADGWAFEEISKAQQRIANERNEIINASQNLRKRKPTGNARDLKRAMSTGSTSSDGMVPSTSAGPSSVSLTDELFAKPELPKELTLQEYLEQEEIYRLRKEHLKKEEAELIAERDRLERERNLHIRELKRVQYEESSRYKDHELLNRRYLLLSLLGKGGFSEVWRAFDLDENKYVACKIHHVNKEWKEDKKANYVKHAMREKDIHKTLDHPRIVRLFDLFTIDNHSFCTVLEYCDGNDLDFYLKQNKQIPEKEARSIIMQVVSALRYLSEKRPPIIHYDLKPANILLQSGTTSGAIKITDFGLSKIMEDADDGDSIELTSQGAGTYWLAVDLMYLPPETFVVGHNPPKISSKVDVWSVGVIFYQCLYGRRPFGHEQTQQKILEENTILKATEVTFPPKPVVSSAAQVCSSVEIVTKFRYFQDFIRRCLQYRKEERADVFELAKHELFRPRGQKSSQPPSSPLARCLRSDETDY</sequence>
<evidence type="ECO:0000256" key="2">
    <source>
        <dbReference type="ARBA" id="ARBA00022679"/>
    </source>
</evidence>
<dbReference type="GO" id="GO:0007059">
    <property type="term" value="P:chromosome segregation"/>
    <property type="evidence" value="ECO:0007669"/>
    <property type="project" value="TreeGrafter"/>
</dbReference>
<evidence type="ECO:0000256" key="7">
    <source>
        <dbReference type="SAM" id="Coils"/>
    </source>
</evidence>
<feature type="compositionally biased region" description="Polar residues" evidence="8">
    <location>
        <begin position="394"/>
        <end position="415"/>
    </location>
</feature>
<feature type="compositionally biased region" description="Polar residues" evidence="8">
    <location>
        <begin position="188"/>
        <end position="205"/>
    </location>
</feature>
<accession>A0A0N4TJL5</accession>
<dbReference type="Pfam" id="PF00069">
    <property type="entry name" value="Pkinase"/>
    <property type="match status" value="1"/>
</dbReference>
<dbReference type="GO" id="GO:0035556">
    <property type="term" value="P:intracellular signal transduction"/>
    <property type="evidence" value="ECO:0007669"/>
    <property type="project" value="TreeGrafter"/>
</dbReference>
<evidence type="ECO:0000259" key="9">
    <source>
        <dbReference type="PROSITE" id="PS50011"/>
    </source>
</evidence>
<dbReference type="GO" id="GO:0005524">
    <property type="term" value="F:ATP binding"/>
    <property type="evidence" value="ECO:0007669"/>
    <property type="project" value="UniProtKB-UniRule"/>
</dbReference>
<evidence type="ECO:0000313" key="11">
    <source>
        <dbReference type="Proteomes" id="UP000278627"/>
    </source>
</evidence>
<dbReference type="FunFam" id="1.10.510.10:FF:000698">
    <property type="entry name" value="Serine/threonine-protein kinase tousled-like 1"/>
    <property type="match status" value="1"/>
</dbReference>
<feature type="compositionally biased region" description="Low complexity" evidence="8">
    <location>
        <begin position="230"/>
        <end position="241"/>
    </location>
</feature>
<feature type="coiled-coil region" evidence="7">
    <location>
        <begin position="432"/>
        <end position="480"/>
    </location>
</feature>
<feature type="region of interest" description="Disordered" evidence="8">
    <location>
        <begin position="795"/>
        <end position="819"/>
    </location>
</feature>
<keyword evidence="7" id="KW-0175">Coiled coil</keyword>
<name>A0A0N4TJL5_BRUPA</name>
<dbReference type="PROSITE" id="PS00108">
    <property type="entry name" value="PROTEIN_KINASE_ST"/>
    <property type="match status" value="1"/>
</dbReference>
<dbReference type="InterPro" id="IPR000719">
    <property type="entry name" value="Prot_kinase_dom"/>
</dbReference>
<keyword evidence="11" id="KW-1185">Reference proteome</keyword>
<keyword evidence="5 6" id="KW-0067">ATP-binding</keyword>
<dbReference type="CDD" id="cd13990">
    <property type="entry name" value="STKc_TLK"/>
    <property type="match status" value="1"/>
</dbReference>
<proteinExistence type="predicted"/>
<evidence type="ECO:0000256" key="4">
    <source>
        <dbReference type="ARBA" id="ARBA00022777"/>
    </source>
</evidence>
<dbReference type="AlphaFoldDB" id="A0A0N4TJL5"/>
<reference evidence="10 11" key="2">
    <citation type="submission" date="2018-11" db="EMBL/GenBank/DDBJ databases">
        <authorList>
            <consortium name="Pathogen Informatics"/>
        </authorList>
    </citation>
    <scope>NUCLEOTIDE SEQUENCE [LARGE SCALE GENOMIC DNA]</scope>
</reference>
<feature type="coiled-coil region" evidence="7">
    <location>
        <begin position="270"/>
        <end position="297"/>
    </location>
</feature>
<dbReference type="SMART" id="SM00220">
    <property type="entry name" value="S_TKc"/>
    <property type="match status" value="1"/>
</dbReference>
<dbReference type="Gene3D" id="1.10.510.10">
    <property type="entry name" value="Transferase(Phosphotransferase) domain 1"/>
    <property type="match status" value="1"/>
</dbReference>